<protein>
    <submittedName>
        <fullName evidence="3">EamA family transporter</fullName>
    </submittedName>
</protein>
<evidence type="ECO:0000313" key="4">
    <source>
        <dbReference type="Proteomes" id="UP000823858"/>
    </source>
</evidence>
<dbReference type="EMBL" id="DWVP01000001">
    <property type="protein sequence ID" value="HJC84091.1"/>
    <property type="molecule type" value="Genomic_DNA"/>
</dbReference>
<organism evidence="3 4">
    <name type="scientific">Candidatus Corynebacterium faecigallinarum</name>
    <dbReference type="NCBI Taxonomy" id="2838528"/>
    <lineage>
        <taxon>Bacteria</taxon>
        <taxon>Bacillati</taxon>
        <taxon>Actinomycetota</taxon>
        <taxon>Actinomycetes</taxon>
        <taxon>Mycobacteriales</taxon>
        <taxon>Corynebacteriaceae</taxon>
        <taxon>Corynebacterium</taxon>
    </lineage>
</organism>
<reference evidence="3" key="2">
    <citation type="submission" date="2021-04" db="EMBL/GenBank/DDBJ databases">
        <authorList>
            <person name="Gilroy R."/>
        </authorList>
    </citation>
    <scope>NUCLEOTIDE SEQUENCE</scope>
    <source>
        <strain evidence="3">ChiHjej13B12-4958</strain>
    </source>
</reference>
<proteinExistence type="predicted"/>
<name>A0A9D2QAT3_9CORY</name>
<accession>A0A9D2QAT3</accession>
<feature type="compositionally biased region" description="Low complexity" evidence="1">
    <location>
        <begin position="157"/>
        <end position="169"/>
    </location>
</feature>
<keyword evidence="2" id="KW-0472">Membrane</keyword>
<comment type="caution">
    <text evidence="3">The sequence shown here is derived from an EMBL/GenBank/DDBJ whole genome shotgun (WGS) entry which is preliminary data.</text>
</comment>
<feature type="transmembrane region" description="Helical" evidence="2">
    <location>
        <begin position="40"/>
        <end position="61"/>
    </location>
</feature>
<evidence type="ECO:0000256" key="1">
    <source>
        <dbReference type="SAM" id="MobiDB-lite"/>
    </source>
</evidence>
<gene>
    <name evidence="3" type="ORF">H9751_00785</name>
</gene>
<feature type="compositionally biased region" description="Low complexity" evidence="1">
    <location>
        <begin position="114"/>
        <end position="123"/>
    </location>
</feature>
<reference evidence="3" key="1">
    <citation type="journal article" date="2021" name="PeerJ">
        <title>Extensive microbial diversity within the chicken gut microbiome revealed by metagenomics and culture.</title>
        <authorList>
            <person name="Gilroy R."/>
            <person name="Ravi A."/>
            <person name="Getino M."/>
            <person name="Pursley I."/>
            <person name="Horton D.L."/>
            <person name="Alikhan N.F."/>
            <person name="Baker D."/>
            <person name="Gharbi K."/>
            <person name="Hall N."/>
            <person name="Watson M."/>
            <person name="Adriaenssens E.M."/>
            <person name="Foster-Nyarko E."/>
            <person name="Jarju S."/>
            <person name="Secka A."/>
            <person name="Antonio M."/>
            <person name="Oren A."/>
            <person name="Chaudhuri R.R."/>
            <person name="La Ragione R."/>
            <person name="Hildebrand F."/>
            <person name="Pallen M.J."/>
        </authorList>
    </citation>
    <scope>NUCLEOTIDE SEQUENCE</scope>
    <source>
        <strain evidence="3">ChiHjej13B12-4958</strain>
    </source>
</reference>
<evidence type="ECO:0000256" key="2">
    <source>
        <dbReference type="SAM" id="Phobius"/>
    </source>
</evidence>
<keyword evidence="2" id="KW-1133">Transmembrane helix</keyword>
<feature type="compositionally biased region" description="Pro residues" evidence="1">
    <location>
        <begin position="142"/>
        <end position="156"/>
    </location>
</feature>
<evidence type="ECO:0000313" key="3">
    <source>
        <dbReference type="EMBL" id="HJC84091.1"/>
    </source>
</evidence>
<feature type="transmembrane region" description="Helical" evidence="2">
    <location>
        <begin position="73"/>
        <end position="91"/>
    </location>
</feature>
<dbReference type="AlphaFoldDB" id="A0A9D2QAT3"/>
<sequence>MTTDSTVPSRIPALLAVVVTAVLWGTTGTAATFAEGVGPLAIGAFSLGIGGPLQAAIAVPALREQRQLLRNNWKLVVLGGVAVFTYPLAFYSSMHVAGVTVGTVVSLASAFSPWSASWSSSPRPTRRRPDRPPHPTLRPTLRPTPLPMLPPVPPAACAPCSPATTSPTPWRSPSASPR</sequence>
<dbReference type="Proteomes" id="UP000823858">
    <property type="component" value="Unassembled WGS sequence"/>
</dbReference>
<keyword evidence="2" id="KW-0812">Transmembrane</keyword>
<feature type="transmembrane region" description="Helical" evidence="2">
    <location>
        <begin position="97"/>
        <end position="118"/>
    </location>
</feature>
<feature type="region of interest" description="Disordered" evidence="1">
    <location>
        <begin position="114"/>
        <end position="178"/>
    </location>
</feature>